<dbReference type="Pfam" id="PF20647">
    <property type="entry name" value="DUF6808"/>
    <property type="match status" value="1"/>
</dbReference>
<sequence length="99" mass="11298">MAVRDTVMVRDTAYVVVEREQRHYQGDDYDAWVSGWRPALDSIRVYPETRYITSEYISVTSRKRWGIGIQAGYGVSLPGGKAQIAPYIGVGISYNFLRF</sequence>
<gene>
    <name evidence="2" type="ORF">IAB99_07215</name>
</gene>
<reference evidence="2" key="2">
    <citation type="journal article" date="2021" name="PeerJ">
        <title>Extensive microbial diversity within the chicken gut microbiome revealed by metagenomics and culture.</title>
        <authorList>
            <person name="Gilroy R."/>
            <person name="Ravi A."/>
            <person name="Getino M."/>
            <person name="Pursley I."/>
            <person name="Horton D.L."/>
            <person name="Alikhan N.F."/>
            <person name="Baker D."/>
            <person name="Gharbi K."/>
            <person name="Hall N."/>
            <person name="Watson M."/>
            <person name="Adriaenssens E.M."/>
            <person name="Foster-Nyarko E."/>
            <person name="Jarju S."/>
            <person name="Secka A."/>
            <person name="Antonio M."/>
            <person name="Oren A."/>
            <person name="Chaudhuri R.R."/>
            <person name="La Ragione R."/>
            <person name="Hildebrand F."/>
            <person name="Pallen M.J."/>
        </authorList>
    </citation>
    <scope>NUCLEOTIDE SEQUENCE</scope>
    <source>
        <strain evidence="2">B1-15692</strain>
    </source>
</reference>
<comment type="caution">
    <text evidence="2">The sequence shown here is derived from an EMBL/GenBank/DDBJ whole genome shotgun (WGS) entry which is preliminary data.</text>
</comment>
<feature type="domain" description="DUF6808" evidence="1">
    <location>
        <begin position="11"/>
        <end position="96"/>
    </location>
</feature>
<name>A0A9D9NBE6_9BACT</name>
<dbReference type="EMBL" id="JADIMH010000041">
    <property type="protein sequence ID" value="MBO8467537.1"/>
    <property type="molecule type" value="Genomic_DNA"/>
</dbReference>
<evidence type="ECO:0000259" key="1">
    <source>
        <dbReference type="Pfam" id="PF20647"/>
    </source>
</evidence>
<proteinExistence type="predicted"/>
<accession>A0A9D9NBE6</accession>
<dbReference type="InterPro" id="IPR049214">
    <property type="entry name" value="DUF6808"/>
</dbReference>
<organism evidence="2 3">
    <name type="scientific">Candidatus Cryptobacteroides faecipullorum</name>
    <dbReference type="NCBI Taxonomy" id="2840764"/>
    <lineage>
        <taxon>Bacteria</taxon>
        <taxon>Pseudomonadati</taxon>
        <taxon>Bacteroidota</taxon>
        <taxon>Bacteroidia</taxon>
        <taxon>Bacteroidales</taxon>
        <taxon>Candidatus Cryptobacteroides</taxon>
    </lineage>
</organism>
<evidence type="ECO:0000313" key="2">
    <source>
        <dbReference type="EMBL" id="MBO8467537.1"/>
    </source>
</evidence>
<dbReference type="AlphaFoldDB" id="A0A9D9NBE6"/>
<reference evidence="2" key="1">
    <citation type="submission" date="2020-10" db="EMBL/GenBank/DDBJ databases">
        <authorList>
            <person name="Gilroy R."/>
        </authorList>
    </citation>
    <scope>NUCLEOTIDE SEQUENCE</scope>
    <source>
        <strain evidence="2">B1-15692</strain>
    </source>
</reference>
<evidence type="ECO:0000313" key="3">
    <source>
        <dbReference type="Proteomes" id="UP000823660"/>
    </source>
</evidence>
<dbReference type="Proteomes" id="UP000823660">
    <property type="component" value="Unassembled WGS sequence"/>
</dbReference>
<protein>
    <recommendedName>
        <fullName evidence="1">DUF6808 domain-containing protein</fullName>
    </recommendedName>
</protein>